<evidence type="ECO:0000313" key="3">
    <source>
        <dbReference type="Proteomes" id="UP000298030"/>
    </source>
</evidence>
<proteinExistence type="predicted"/>
<keyword evidence="3" id="KW-1185">Reference proteome</keyword>
<name>A0A4Y7STV9_COPMI</name>
<feature type="region of interest" description="Disordered" evidence="1">
    <location>
        <begin position="81"/>
        <end position="159"/>
    </location>
</feature>
<sequence length="159" mass="16954">MQTSGLRSTRPGLSGAPGLDGRWATSIGVAEGGREGKPSGRGTVGAQESVSASVGCEIGSSRRVCFLQKCTDTRKLQHTWPSTGRQALPRRAGGRLFCNLSATSRQSSDSSRGNRVPTSNPPRRTRSSSSPMSTAIHPIIKRTTCEDPKSRSLQGWDLE</sequence>
<dbReference type="EMBL" id="QPFP01000058">
    <property type="protein sequence ID" value="TEB25303.1"/>
    <property type="molecule type" value="Genomic_DNA"/>
</dbReference>
<organism evidence="2 3">
    <name type="scientific">Coprinellus micaceus</name>
    <name type="common">Glistening ink-cap mushroom</name>
    <name type="synonym">Coprinus micaceus</name>
    <dbReference type="NCBI Taxonomy" id="71717"/>
    <lineage>
        <taxon>Eukaryota</taxon>
        <taxon>Fungi</taxon>
        <taxon>Dikarya</taxon>
        <taxon>Basidiomycota</taxon>
        <taxon>Agaricomycotina</taxon>
        <taxon>Agaricomycetes</taxon>
        <taxon>Agaricomycetidae</taxon>
        <taxon>Agaricales</taxon>
        <taxon>Agaricineae</taxon>
        <taxon>Psathyrellaceae</taxon>
        <taxon>Coprinellus</taxon>
    </lineage>
</organism>
<evidence type="ECO:0000256" key="1">
    <source>
        <dbReference type="SAM" id="MobiDB-lite"/>
    </source>
</evidence>
<dbReference type="AlphaFoldDB" id="A0A4Y7STV9"/>
<evidence type="ECO:0000313" key="2">
    <source>
        <dbReference type="EMBL" id="TEB25303.1"/>
    </source>
</evidence>
<dbReference type="Proteomes" id="UP000298030">
    <property type="component" value="Unassembled WGS sequence"/>
</dbReference>
<accession>A0A4Y7STV9</accession>
<comment type="caution">
    <text evidence="2">The sequence shown here is derived from an EMBL/GenBank/DDBJ whole genome shotgun (WGS) entry which is preliminary data.</text>
</comment>
<reference evidence="2 3" key="1">
    <citation type="journal article" date="2019" name="Nat. Ecol. Evol.">
        <title>Megaphylogeny resolves global patterns of mushroom evolution.</title>
        <authorList>
            <person name="Varga T."/>
            <person name="Krizsan K."/>
            <person name="Foldi C."/>
            <person name="Dima B."/>
            <person name="Sanchez-Garcia M."/>
            <person name="Sanchez-Ramirez S."/>
            <person name="Szollosi G.J."/>
            <person name="Szarkandi J.G."/>
            <person name="Papp V."/>
            <person name="Albert L."/>
            <person name="Andreopoulos W."/>
            <person name="Angelini C."/>
            <person name="Antonin V."/>
            <person name="Barry K.W."/>
            <person name="Bougher N.L."/>
            <person name="Buchanan P."/>
            <person name="Buyck B."/>
            <person name="Bense V."/>
            <person name="Catcheside P."/>
            <person name="Chovatia M."/>
            <person name="Cooper J."/>
            <person name="Damon W."/>
            <person name="Desjardin D."/>
            <person name="Finy P."/>
            <person name="Geml J."/>
            <person name="Haridas S."/>
            <person name="Hughes K."/>
            <person name="Justo A."/>
            <person name="Karasinski D."/>
            <person name="Kautmanova I."/>
            <person name="Kiss B."/>
            <person name="Kocsube S."/>
            <person name="Kotiranta H."/>
            <person name="LaButti K.M."/>
            <person name="Lechner B.E."/>
            <person name="Liimatainen K."/>
            <person name="Lipzen A."/>
            <person name="Lukacs Z."/>
            <person name="Mihaltcheva S."/>
            <person name="Morgado L.N."/>
            <person name="Niskanen T."/>
            <person name="Noordeloos M.E."/>
            <person name="Ohm R.A."/>
            <person name="Ortiz-Santana B."/>
            <person name="Ovrebo C."/>
            <person name="Racz N."/>
            <person name="Riley R."/>
            <person name="Savchenko A."/>
            <person name="Shiryaev A."/>
            <person name="Soop K."/>
            <person name="Spirin V."/>
            <person name="Szebenyi C."/>
            <person name="Tomsovsky M."/>
            <person name="Tulloss R.E."/>
            <person name="Uehling J."/>
            <person name="Grigoriev I.V."/>
            <person name="Vagvolgyi C."/>
            <person name="Papp T."/>
            <person name="Martin F.M."/>
            <person name="Miettinen O."/>
            <person name="Hibbett D.S."/>
            <person name="Nagy L.G."/>
        </authorList>
    </citation>
    <scope>NUCLEOTIDE SEQUENCE [LARGE SCALE GENOMIC DNA]</scope>
    <source>
        <strain evidence="2 3">FP101781</strain>
    </source>
</reference>
<feature type="compositionally biased region" description="Low complexity" evidence="1">
    <location>
        <begin position="101"/>
        <end position="134"/>
    </location>
</feature>
<gene>
    <name evidence="2" type="ORF">FA13DRAFT_1178015</name>
</gene>
<protein>
    <submittedName>
        <fullName evidence="2">Uncharacterized protein</fullName>
    </submittedName>
</protein>
<feature type="region of interest" description="Disordered" evidence="1">
    <location>
        <begin position="1"/>
        <end position="47"/>
    </location>
</feature>